<evidence type="ECO:0000313" key="1">
    <source>
        <dbReference type="EMBL" id="RXW12396.1"/>
    </source>
</evidence>
<name>A0A4Q2D1R6_9AGAR</name>
<dbReference type="Proteomes" id="UP000290288">
    <property type="component" value="Unassembled WGS sequence"/>
</dbReference>
<organism evidence="1 2">
    <name type="scientific">Candolleomyces aberdarensis</name>
    <dbReference type="NCBI Taxonomy" id="2316362"/>
    <lineage>
        <taxon>Eukaryota</taxon>
        <taxon>Fungi</taxon>
        <taxon>Dikarya</taxon>
        <taxon>Basidiomycota</taxon>
        <taxon>Agaricomycotina</taxon>
        <taxon>Agaricomycetes</taxon>
        <taxon>Agaricomycetidae</taxon>
        <taxon>Agaricales</taxon>
        <taxon>Agaricineae</taxon>
        <taxon>Psathyrellaceae</taxon>
        <taxon>Candolleomyces</taxon>
    </lineage>
</organism>
<dbReference type="EMBL" id="SDEE01001260">
    <property type="protein sequence ID" value="RXW12396.1"/>
    <property type="molecule type" value="Genomic_DNA"/>
</dbReference>
<dbReference type="STRING" id="2316362.A0A4Q2D1R6"/>
<dbReference type="OrthoDB" id="3040823at2759"/>
<comment type="caution">
    <text evidence="1">The sequence shown here is derived from an EMBL/GenBank/DDBJ whole genome shotgun (WGS) entry which is preliminary data.</text>
</comment>
<dbReference type="AlphaFoldDB" id="A0A4Q2D1R6"/>
<proteinExistence type="predicted"/>
<reference evidence="1 2" key="1">
    <citation type="submission" date="2019-01" db="EMBL/GenBank/DDBJ databases">
        <title>Draft genome sequence of Psathyrella aberdarensis IHI B618.</title>
        <authorList>
            <person name="Buettner E."/>
            <person name="Kellner H."/>
        </authorList>
    </citation>
    <scope>NUCLEOTIDE SEQUENCE [LARGE SCALE GENOMIC DNA]</scope>
    <source>
        <strain evidence="1 2">IHI B618</strain>
    </source>
</reference>
<sequence>MSTQSKSGGYEQQSFNDISLAPDCSQHLKMSDPAPSRYKDALVEAALRGSAASIHSLSEYIDSAEDYDVDLCVRLSPLIDARRIPSDSLYNSTTFASDPNNTLLCATATFTVITRVHRGLCAGHPSKPRIAQYFRENLASFYQWIEFLVSKRILLGTSASLIGMIASTDSQLLLNIMASPRALELAVSVWSSEDNSGRHPVLSKYRHCPILDVVMGFRRHEVGKTMFKAYLDEEPGRVGNMAKIVRVRTQQLVQRFNEKELQWDFALEHLLQLLNLSWGLLGGHKGWVAVCGTEDLLKLFTASLGVFSAGEESLDCWRLVLKALFRIHELTFEPSLGTYPALLKVAAITKGGVLRLLIECALRFVSNTEKFDTTSLIIRRLTAYAFYHEVSQALTPATLDLADRMENLGRTDEGEKLRLIITTGVKHAASIHDDLRDAPRRFCDGLSHAPCASAKGAIGKNFTGMNAIAKLLPGVSAISRDGSNIATVERIRRLRRFTPPLNALIHFVDCVSVPAALDLMLVAKYKQREHGEPAHLKNRINAYLLHALQSPDVYLVEALFPYGGATVHFLIKMTKANGRYYAIGSISWVNTSTYAKIRLPLVHWLWLATLDAARFKAAIERFPFPLLPLAGLSLNQGPKKGGGLKKQLEQIPPSQCLPSLRTFSD</sequence>
<accession>A0A4Q2D1R6</accession>
<protein>
    <submittedName>
        <fullName evidence="1">Uncharacterized protein</fullName>
    </submittedName>
</protein>
<gene>
    <name evidence="1" type="ORF">EST38_g13459</name>
</gene>
<keyword evidence="2" id="KW-1185">Reference proteome</keyword>
<evidence type="ECO:0000313" key="2">
    <source>
        <dbReference type="Proteomes" id="UP000290288"/>
    </source>
</evidence>